<comment type="function">
    <text evidence="1 13">Transfers the gamma-phosphate of ATP to the 4'-position of a tetraacyldisaccharide 1-phosphate intermediate (termed DS-1-P) to form tetraacyldisaccharide 1,4'-bis-phosphate (lipid IVA).</text>
</comment>
<keyword evidence="8 13" id="KW-0547">Nucleotide-binding</keyword>
<dbReference type="NCBIfam" id="TIGR00682">
    <property type="entry name" value="lpxK"/>
    <property type="match status" value="1"/>
</dbReference>
<evidence type="ECO:0000256" key="4">
    <source>
        <dbReference type="ARBA" id="ARBA00016436"/>
    </source>
</evidence>
<dbReference type="AlphaFoldDB" id="A0A1I0G9H1"/>
<accession>A0A1I0G9H1</accession>
<keyword evidence="15" id="KW-1185">Reference proteome</keyword>
<evidence type="ECO:0000256" key="12">
    <source>
        <dbReference type="ARBA" id="ARBA00029757"/>
    </source>
</evidence>
<reference evidence="15" key="1">
    <citation type="submission" date="2016-10" db="EMBL/GenBank/DDBJ databases">
        <authorList>
            <person name="Varghese N."/>
            <person name="Submissions S."/>
        </authorList>
    </citation>
    <scope>NUCLEOTIDE SEQUENCE [LARGE SCALE GENOMIC DNA]</scope>
    <source>
        <strain evidence="15">CGMCC 1.6489</strain>
    </source>
</reference>
<evidence type="ECO:0000313" key="14">
    <source>
        <dbReference type="EMBL" id="SET67394.1"/>
    </source>
</evidence>
<dbReference type="OrthoDB" id="9766423at2"/>
<evidence type="ECO:0000256" key="6">
    <source>
        <dbReference type="ARBA" id="ARBA00022556"/>
    </source>
</evidence>
<dbReference type="EMBL" id="FOHZ01000016">
    <property type="protein sequence ID" value="SET67394.1"/>
    <property type="molecule type" value="Genomic_DNA"/>
</dbReference>
<evidence type="ECO:0000256" key="13">
    <source>
        <dbReference type="HAMAP-Rule" id="MF_00409"/>
    </source>
</evidence>
<keyword evidence="5 13" id="KW-0444">Lipid biosynthesis</keyword>
<dbReference type="Proteomes" id="UP000198762">
    <property type="component" value="Unassembled WGS sequence"/>
</dbReference>
<keyword evidence="10 13" id="KW-0067">ATP-binding</keyword>
<sequence length="343" mass="37195">MTDLTERLWYGRRALLWPLWPLSWLYQAVASWRRNRLTSSAEPLPVPVVVVGNITVGGTGKSPLTAWLASHFREQGWRPVILSRGYGGKHTGDVPLLVGPDTNPAEAGDEPVMLAAQTACPVVVHPQRLASARMALDQGLGNLLLCDDGLQHYALARDVEISVFDGARGVGNGASLPVGPLREPVGRLQDVDLVVVNGVPGERVPEHPRRYAMMLHPAGVRHLLTGVTKAAGPWLKGRSCVALAGIGNPGRFFDQLRDLGAEVEGRAFPDHHRYTEQDIATSDERPVLMTAKDAVKIQPFANERCWVLDVAPQLPAGFGAAVDRVLDRKLAARGLDASLLRET</sequence>
<dbReference type="UniPathway" id="UPA00359">
    <property type="reaction ID" value="UER00482"/>
</dbReference>
<dbReference type="Pfam" id="PF02606">
    <property type="entry name" value="LpxK"/>
    <property type="match status" value="1"/>
</dbReference>
<comment type="pathway">
    <text evidence="2 13">Glycolipid biosynthesis; lipid IV(A) biosynthesis; lipid IV(A) from (3R)-3-hydroxytetradecanoyl-[acyl-carrier-protein] and UDP-N-acetyl-alpha-D-glucosamine: step 6/6.</text>
</comment>
<dbReference type="GO" id="GO:0009245">
    <property type="term" value="P:lipid A biosynthetic process"/>
    <property type="evidence" value="ECO:0007669"/>
    <property type="project" value="UniProtKB-UniRule"/>
</dbReference>
<dbReference type="PANTHER" id="PTHR42724">
    <property type="entry name" value="TETRAACYLDISACCHARIDE 4'-KINASE"/>
    <property type="match status" value="1"/>
</dbReference>
<dbReference type="HAMAP" id="MF_00409">
    <property type="entry name" value="LpxK"/>
    <property type="match status" value="1"/>
</dbReference>
<dbReference type="InterPro" id="IPR027417">
    <property type="entry name" value="P-loop_NTPase"/>
</dbReference>
<protein>
    <recommendedName>
        <fullName evidence="4 13">Tetraacyldisaccharide 4'-kinase</fullName>
        <ecNumber evidence="3 13">2.7.1.130</ecNumber>
    </recommendedName>
    <alternativeName>
        <fullName evidence="12 13">Lipid A 4'-kinase</fullName>
    </alternativeName>
</protein>
<dbReference type="GO" id="GO:0009029">
    <property type="term" value="F:lipid-A 4'-kinase activity"/>
    <property type="evidence" value="ECO:0007669"/>
    <property type="project" value="UniProtKB-UniRule"/>
</dbReference>
<evidence type="ECO:0000256" key="5">
    <source>
        <dbReference type="ARBA" id="ARBA00022516"/>
    </source>
</evidence>
<comment type="similarity">
    <text evidence="13">Belongs to the LpxK family.</text>
</comment>
<evidence type="ECO:0000256" key="8">
    <source>
        <dbReference type="ARBA" id="ARBA00022741"/>
    </source>
</evidence>
<keyword evidence="6 13" id="KW-0441">Lipid A biosynthesis</keyword>
<dbReference type="EC" id="2.7.1.130" evidence="3 13"/>
<gene>
    <name evidence="13" type="primary">lpxK</name>
    <name evidence="14" type="ORF">SAMN04487962_11652</name>
</gene>
<dbReference type="InterPro" id="IPR003758">
    <property type="entry name" value="LpxK"/>
</dbReference>
<evidence type="ECO:0000256" key="1">
    <source>
        <dbReference type="ARBA" id="ARBA00002274"/>
    </source>
</evidence>
<organism evidence="14 15">
    <name type="scientific">Marinobacter segnicrescens</name>
    <dbReference type="NCBI Taxonomy" id="430453"/>
    <lineage>
        <taxon>Bacteria</taxon>
        <taxon>Pseudomonadati</taxon>
        <taxon>Pseudomonadota</taxon>
        <taxon>Gammaproteobacteria</taxon>
        <taxon>Pseudomonadales</taxon>
        <taxon>Marinobacteraceae</taxon>
        <taxon>Marinobacter</taxon>
    </lineage>
</organism>
<dbReference type="RefSeq" id="WP_091853587.1">
    <property type="nucleotide sequence ID" value="NZ_FOHZ01000016.1"/>
</dbReference>
<keyword evidence="11 13" id="KW-0443">Lipid metabolism</keyword>
<keyword evidence="7 13" id="KW-0808">Transferase</keyword>
<keyword evidence="9 13" id="KW-0418">Kinase</keyword>
<dbReference type="GO" id="GO:0005524">
    <property type="term" value="F:ATP binding"/>
    <property type="evidence" value="ECO:0007669"/>
    <property type="project" value="UniProtKB-UniRule"/>
</dbReference>
<evidence type="ECO:0000256" key="3">
    <source>
        <dbReference type="ARBA" id="ARBA00012071"/>
    </source>
</evidence>
<evidence type="ECO:0000256" key="7">
    <source>
        <dbReference type="ARBA" id="ARBA00022679"/>
    </source>
</evidence>
<dbReference type="GO" id="GO:0005886">
    <property type="term" value="C:plasma membrane"/>
    <property type="evidence" value="ECO:0007669"/>
    <property type="project" value="TreeGrafter"/>
</dbReference>
<comment type="catalytic activity">
    <reaction evidence="13">
        <text>a lipid A disaccharide + ATP = a lipid IVA + ADP + H(+)</text>
        <dbReference type="Rhea" id="RHEA:67840"/>
        <dbReference type="ChEBI" id="CHEBI:15378"/>
        <dbReference type="ChEBI" id="CHEBI:30616"/>
        <dbReference type="ChEBI" id="CHEBI:176343"/>
        <dbReference type="ChEBI" id="CHEBI:176425"/>
        <dbReference type="ChEBI" id="CHEBI:456216"/>
        <dbReference type="EC" id="2.7.1.130"/>
    </reaction>
</comment>
<evidence type="ECO:0000313" key="15">
    <source>
        <dbReference type="Proteomes" id="UP000198762"/>
    </source>
</evidence>
<evidence type="ECO:0000256" key="11">
    <source>
        <dbReference type="ARBA" id="ARBA00023098"/>
    </source>
</evidence>
<evidence type="ECO:0000256" key="9">
    <source>
        <dbReference type="ARBA" id="ARBA00022777"/>
    </source>
</evidence>
<evidence type="ECO:0000256" key="2">
    <source>
        <dbReference type="ARBA" id="ARBA00004870"/>
    </source>
</evidence>
<evidence type="ECO:0000256" key="10">
    <source>
        <dbReference type="ARBA" id="ARBA00022840"/>
    </source>
</evidence>
<dbReference type="STRING" id="430453.SAMN04487962_11652"/>
<dbReference type="GO" id="GO:0009244">
    <property type="term" value="P:lipopolysaccharide core region biosynthetic process"/>
    <property type="evidence" value="ECO:0007669"/>
    <property type="project" value="TreeGrafter"/>
</dbReference>
<proteinExistence type="inferred from homology"/>
<dbReference type="PANTHER" id="PTHR42724:SF1">
    <property type="entry name" value="TETRAACYLDISACCHARIDE 4'-KINASE, MITOCHONDRIAL-RELATED"/>
    <property type="match status" value="1"/>
</dbReference>
<name>A0A1I0G9H1_9GAMM</name>
<dbReference type="SUPFAM" id="SSF52540">
    <property type="entry name" value="P-loop containing nucleoside triphosphate hydrolases"/>
    <property type="match status" value="1"/>
</dbReference>
<comment type="caution">
    <text evidence="13">Lacks conserved residue(s) required for the propagation of feature annotation.</text>
</comment>